<gene>
    <name evidence="1" type="ORF">C5746_05540</name>
</gene>
<name>A0A2Z5J844_STRAR</name>
<dbReference type="KEGG" id="sata:C5746_05540"/>
<proteinExistence type="predicted"/>
<evidence type="ECO:0000313" key="1">
    <source>
        <dbReference type="EMBL" id="AXE76482.1"/>
    </source>
</evidence>
<organism evidence="1 2">
    <name type="scientific">Streptomyces atratus</name>
    <dbReference type="NCBI Taxonomy" id="1893"/>
    <lineage>
        <taxon>Bacteria</taxon>
        <taxon>Bacillati</taxon>
        <taxon>Actinomycetota</taxon>
        <taxon>Actinomycetes</taxon>
        <taxon>Kitasatosporales</taxon>
        <taxon>Streptomycetaceae</taxon>
        <taxon>Streptomyces</taxon>
    </lineage>
</organism>
<evidence type="ECO:0000313" key="2">
    <source>
        <dbReference type="Proteomes" id="UP000252698"/>
    </source>
</evidence>
<reference evidence="1 2" key="1">
    <citation type="journal article" date="2018" name="Front. Microbiol.">
        <title>Genome Sequencing of Streptomyces atratus SCSIOZH16 and Activation Production of Nocardamine via Metabolic Engineering.</title>
        <authorList>
            <person name="Li Y."/>
            <person name="Zhang C."/>
            <person name="Liu C."/>
            <person name="Ju J."/>
            <person name="Ma J."/>
        </authorList>
    </citation>
    <scope>NUCLEOTIDE SEQUENCE [LARGE SCALE GENOMIC DNA]</scope>
    <source>
        <strain evidence="1 2">SCSIO_ZH16</strain>
    </source>
</reference>
<sequence length="77" mass="8032">MGRVLPYSSESSATGAVLVSSGSWRATSPWMVVSWRTMSPVLLVVAARSPEAESTLRVSAPVAVSSVIQRGLSPSLS</sequence>
<accession>A0A2Z5J844</accession>
<dbReference type="EMBL" id="CP027306">
    <property type="protein sequence ID" value="AXE76482.1"/>
    <property type="molecule type" value="Genomic_DNA"/>
</dbReference>
<dbReference type="Proteomes" id="UP000252698">
    <property type="component" value="Chromosome"/>
</dbReference>
<dbReference type="AlphaFoldDB" id="A0A2Z5J844"/>
<protein>
    <submittedName>
        <fullName evidence="1">Uncharacterized protein</fullName>
    </submittedName>
</protein>